<accession>A0A4Z0BHE7</accession>
<dbReference type="PANTHER" id="PTHR37315:SF1">
    <property type="entry name" value="UPF0311 PROTEIN BLR7842"/>
    <property type="match status" value="1"/>
</dbReference>
<dbReference type="AlphaFoldDB" id="A0A4Z0BHE7"/>
<dbReference type="Pfam" id="PF11578">
    <property type="entry name" value="DUF3237"/>
    <property type="match status" value="1"/>
</dbReference>
<name>A0A4Z0BHE7_9BURK</name>
<dbReference type="HAMAP" id="MF_00775">
    <property type="entry name" value="UPF0311"/>
    <property type="match status" value="1"/>
</dbReference>
<reference evidence="2 3" key="1">
    <citation type="submission" date="2019-03" db="EMBL/GenBank/DDBJ databases">
        <title>Ramlibacter sp. 18x22-1, whole genome shotgun sequence.</title>
        <authorList>
            <person name="Zhang X."/>
            <person name="Feng G."/>
            <person name="Zhu H."/>
        </authorList>
    </citation>
    <scope>NUCLEOTIDE SEQUENCE [LARGE SCALE GENOMIC DNA]</scope>
    <source>
        <strain evidence="2 3">18x22-1</strain>
    </source>
</reference>
<dbReference type="PANTHER" id="PTHR37315">
    <property type="entry name" value="UPF0311 PROTEIN BLR7842"/>
    <property type="match status" value="1"/>
</dbReference>
<comment type="caution">
    <text evidence="2">The sequence shown here is derived from an EMBL/GenBank/DDBJ whole genome shotgun (WGS) entry which is preliminary data.</text>
</comment>
<dbReference type="RefSeq" id="WP_135250899.1">
    <property type="nucleotide sequence ID" value="NZ_SMLK01000006.1"/>
</dbReference>
<proteinExistence type="inferred from homology"/>
<gene>
    <name evidence="2" type="ORF">EZ216_16560</name>
</gene>
<protein>
    <recommendedName>
        <fullName evidence="1">UPF0311 protein EZ216_16560</fullName>
    </recommendedName>
</protein>
<dbReference type="EMBL" id="SMLK01000006">
    <property type="protein sequence ID" value="TFY98210.1"/>
    <property type="molecule type" value="Genomic_DNA"/>
</dbReference>
<evidence type="ECO:0000313" key="3">
    <source>
        <dbReference type="Proteomes" id="UP000297839"/>
    </source>
</evidence>
<comment type="similarity">
    <text evidence="1">Belongs to the UPF0311 family.</text>
</comment>
<dbReference type="Proteomes" id="UP000297839">
    <property type="component" value="Unassembled WGS sequence"/>
</dbReference>
<evidence type="ECO:0000256" key="1">
    <source>
        <dbReference type="HAMAP-Rule" id="MF_00775"/>
    </source>
</evidence>
<sequence length="157" mass="17189">MSLSSAPDPKLHFFAELAVQVDKPIEVGRTPRGLRRMISILGGQVRGDGWTARVLPGGADYQLVIGDTLAELQAHYVLETDAGDLVYVRNQAIRSAPPEVTAKLVRGEPVDPSLVYFRCAPTLETASKALGWINERLFVGTGVRKPAQVEMKFFLLD</sequence>
<dbReference type="Gene3D" id="2.40.160.20">
    <property type="match status" value="1"/>
</dbReference>
<evidence type="ECO:0000313" key="2">
    <source>
        <dbReference type="EMBL" id="TFY98210.1"/>
    </source>
</evidence>
<dbReference type="InterPro" id="IPR020915">
    <property type="entry name" value="UPF0311"/>
</dbReference>
<organism evidence="2 3">
    <name type="scientific">Ramlibacter humi</name>
    <dbReference type="NCBI Taxonomy" id="2530451"/>
    <lineage>
        <taxon>Bacteria</taxon>
        <taxon>Pseudomonadati</taxon>
        <taxon>Pseudomonadota</taxon>
        <taxon>Betaproteobacteria</taxon>
        <taxon>Burkholderiales</taxon>
        <taxon>Comamonadaceae</taxon>
        <taxon>Ramlibacter</taxon>
    </lineage>
</organism>
<keyword evidence="3" id="KW-1185">Reference proteome</keyword>
<dbReference type="OrthoDB" id="5294829at2"/>